<evidence type="ECO:0000256" key="4">
    <source>
        <dbReference type="ARBA" id="ARBA00022692"/>
    </source>
</evidence>
<name>B8RGS2_HYPDU</name>
<dbReference type="GO" id="GO:0004931">
    <property type="term" value="F:extracellularly ATP-gated monoatomic cation channel activity"/>
    <property type="evidence" value="ECO:0007669"/>
    <property type="project" value="InterPro"/>
</dbReference>
<proteinExistence type="evidence at transcript level"/>
<dbReference type="PANTHER" id="PTHR10125:SF31">
    <property type="entry name" value="P2X RECEPTOR E"/>
    <property type="match status" value="1"/>
</dbReference>
<evidence type="ECO:0000256" key="9">
    <source>
        <dbReference type="ARBA" id="ARBA00023303"/>
    </source>
</evidence>
<dbReference type="GO" id="GO:0005886">
    <property type="term" value="C:plasma membrane"/>
    <property type="evidence" value="ECO:0007669"/>
    <property type="project" value="InterPro"/>
</dbReference>
<evidence type="ECO:0000256" key="10">
    <source>
        <dbReference type="SAM" id="MobiDB-lite"/>
    </source>
</evidence>
<evidence type="ECO:0000313" key="12">
    <source>
        <dbReference type="EMBL" id="ACL14328.1"/>
    </source>
</evidence>
<sequence>MTNFTNTNEQEKLSSYAKRKALDFFFEYETPKVVKVYSTRLGAINRTVQFLVIGYVIGYIFIYAKGYQAFEKAESTTIAKVKGMIKTNFSASTGANNVWDATDLVIPSAENDAVFITTNFIQTPSQQSGKCPEDTNNKFARCRTDSGCTAGEQVLLGNGFKTGQCVQATGTCEIDGWCPAEVDDKPEPPIFMEAENFTIMVKNYVTFPEFDVKRRNIPDDMKGAYINTCRYHPVSDPYCPIFTVQRLVELAHENFSVVARTGAIFGFIIEWDCNLDFSVEYCLPKYQIRRIDSVEEKIAKGWNFRHADYWNAPDGTRRRTLYKFYGIKFVFMVYGKAGRFSPEELAMNLGSGIGLLGIATILCDFLTDFLLRTDAFGKSKFERIRDTKKKGPPTLKTMLENAKPPGAVMVIENEPDADPDASTLDDDSSSSDEDGSTRRGLPEQTPSGDSGFGVARPEKHFLLDDPVKPVHFQRTRVTSL</sequence>
<keyword evidence="7 11" id="KW-0472">Membrane</keyword>
<comment type="similarity">
    <text evidence="2">Belongs to the P2X receptor family.</text>
</comment>
<evidence type="ECO:0000256" key="6">
    <source>
        <dbReference type="ARBA" id="ARBA00023065"/>
    </source>
</evidence>
<dbReference type="Pfam" id="PF00864">
    <property type="entry name" value="P2X_receptor"/>
    <property type="match status" value="1"/>
</dbReference>
<evidence type="ECO:0000256" key="2">
    <source>
        <dbReference type="ARBA" id="ARBA00009848"/>
    </source>
</evidence>
<protein>
    <submittedName>
        <fullName evidence="12">p2X receptor</fullName>
    </submittedName>
</protein>
<reference evidence="12" key="1">
    <citation type="journal article" date="2009" name="BMC Evol. Biol.">
        <title>A P2X receptor from the tardigrade species Hypsibius dujardini with fast kinetics and sensitivity to zinc and copper.</title>
        <authorList>
            <person name="Bavan S."/>
            <person name="Straub V.A."/>
            <person name="Blaxter M.L."/>
            <person name="Ennion S.J."/>
        </authorList>
    </citation>
    <scope>NUCLEOTIDE SEQUENCE</scope>
    <source>
        <tissue evidence="12">Whole body</tissue>
    </source>
</reference>
<dbReference type="Gene3D" id="2.60.490.10">
    <property type="entry name" value="atp-gated p2x4 ion channel domain"/>
    <property type="match status" value="1"/>
</dbReference>
<evidence type="ECO:0000256" key="1">
    <source>
        <dbReference type="ARBA" id="ARBA00004308"/>
    </source>
</evidence>
<dbReference type="InterPro" id="IPR027309">
    <property type="entry name" value="P2X_extracellular_dom_sf"/>
</dbReference>
<dbReference type="GO" id="GO:0001614">
    <property type="term" value="F:purinergic nucleotide receptor activity"/>
    <property type="evidence" value="ECO:0007669"/>
    <property type="project" value="InterPro"/>
</dbReference>
<keyword evidence="9" id="KW-0407">Ion channel</keyword>
<dbReference type="GO" id="GO:0033198">
    <property type="term" value="P:response to ATP"/>
    <property type="evidence" value="ECO:0007669"/>
    <property type="project" value="InterPro"/>
</dbReference>
<organism evidence="12">
    <name type="scientific">Hypsibius dujardini</name>
    <name type="common">Water bear</name>
    <name type="synonym">Macrobiotus dujardini</name>
    <dbReference type="NCBI Taxonomy" id="232323"/>
    <lineage>
        <taxon>Eukaryota</taxon>
        <taxon>Metazoa</taxon>
        <taxon>Ecdysozoa</taxon>
        <taxon>Tardigrada</taxon>
        <taxon>Eutardigrada</taxon>
        <taxon>Parachela</taxon>
        <taxon>Hypsibioidea</taxon>
        <taxon>Hypsibiidae</taxon>
        <taxon>Hypsibius</taxon>
    </lineage>
</organism>
<keyword evidence="4 11" id="KW-0812">Transmembrane</keyword>
<dbReference type="Gene3D" id="1.10.287.940">
    <property type="entry name" value="atp-gated p2x4 ion channel"/>
    <property type="match status" value="1"/>
</dbReference>
<feature type="compositionally biased region" description="Acidic residues" evidence="10">
    <location>
        <begin position="413"/>
        <end position="434"/>
    </location>
</feature>
<dbReference type="PRINTS" id="PR01307">
    <property type="entry name" value="P2XRECEPTOR"/>
</dbReference>
<dbReference type="NCBIfam" id="TIGR00863">
    <property type="entry name" value="P2X"/>
    <property type="match status" value="1"/>
</dbReference>
<dbReference type="InterPro" id="IPR001429">
    <property type="entry name" value="P2X_purnocptor"/>
</dbReference>
<dbReference type="InterPro" id="IPR059116">
    <property type="entry name" value="P2X_receptor"/>
</dbReference>
<dbReference type="GO" id="GO:0012505">
    <property type="term" value="C:endomembrane system"/>
    <property type="evidence" value="ECO:0007669"/>
    <property type="project" value="UniProtKB-SubCell"/>
</dbReference>
<accession>B8RGS2</accession>
<keyword evidence="12" id="KW-0675">Receptor</keyword>
<dbReference type="GO" id="GO:0098794">
    <property type="term" value="C:postsynapse"/>
    <property type="evidence" value="ECO:0007669"/>
    <property type="project" value="GOC"/>
</dbReference>
<keyword evidence="6" id="KW-0406">Ion transport</keyword>
<keyword evidence="3" id="KW-0813">Transport</keyword>
<evidence type="ECO:0000256" key="3">
    <source>
        <dbReference type="ARBA" id="ARBA00022448"/>
    </source>
</evidence>
<evidence type="ECO:0000256" key="7">
    <source>
        <dbReference type="ARBA" id="ARBA00023136"/>
    </source>
</evidence>
<dbReference type="AlphaFoldDB" id="B8RGS2"/>
<keyword evidence="8" id="KW-1071">Ligand-gated ion channel</keyword>
<evidence type="ECO:0000256" key="11">
    <source>
        <dbReference type="SAM" id="Phobius"/>
    </source>
</evidence>
<comment type="subcellular location">
    <subcellularLocation>
        <location evidence="1">Endomembrane system</location>
    </subcellularLocation>
</comment>
<feature type="transmembrane region" description="Helical" evidence="11">
    <location>
        <begin position="47"/>
        <end position="64"/>
    </location>
</feature>
<dbReference type="GO" id="GO:0070588">
    <property type="term" value="P:calcium ion transmembrane transport"/>
    <property type="evidence" value="ECO:0007669"/>
    <property type="project" value="TreeGrafter"/>
</dbReference>
<evidence type="ECO:0000256" key="5">
    <source>
        <dbReference type="ARBA" id="ARBA00022989"/>
    </source>
</evidence>
<evidence type="ECO:0000256" key="8">
    <source>
        <dbReference type="ARBA" id="ARBA00023286"/>
    </source>
</evidence>
<dbReference type="PANTHER" id="PTHR10125">
    <property type="entry name" value="P2X PURINOCEPTOR"/>
    <property type="match status" value="1"/>
</dbReference>
<keyword evidence="5 11" id="KW-1133">Transmembrane helix</keyword>
<feature type="region of interest" description="Disordered" evidence="10">
    <location>
        <begin position="387"/>
        <end position="460"/>
    </location>
</feature>
<dbReference type="EMBL" id="EU979525">
    <property type="protein sequence ID" value="ACL14328.1"/>
    <property type="molecule type" value="mRNA"/>
</dbReference>